<gene>
    <name evidence="2" type="ORF">N7450_001457</name>
</gene>
<feature type="region of interest" description="Disordered" evidence="1">
    <location>
        <begin position="221"/>
        <end position="394"/>
    </location>
</feature>
<feature type="region of interest" description="Disordered" evidence="1">
    <location>
        <begin position="162"/>
        <end position="184"/>
    </location>
</feature>
<evidence type="ECO:0000256" key="1">
    <source>
        <dbReference type="SAM" id="MobiDB-lite"/>
    </source>
</evidence>
<feature type="compositionally biased region" description="Polar residues" evidence="1">
    <location>
        <begin position="259"/>
        <end position="273"/>
    </location>
</feature>
<dbReference type="AlphaFoldDB" id="A0AAD6H3I9"/>
<comment type="caution">
    <text evidence="2">The sequence shown here is derived from an EMBL/GenBank/DDBJ whole genome shotgun (WGS) entry which is preliminary data.</text>
</comment>
<feature type="compositionally biased region" description="Polar residues" evidence="1">
    <location>
        <begin position="385"/>
        <end position="394"/>
    </location>
</feature>
<evidence type="ECO:0000313" key="2">
    <source>
        <dbReference type="EMBL" id="KAJ5600390.1"/>
    </source>
</evidence>
<proteinExistence type="predicted"/>
<evidence type="ECO:0000313" key="3">
    <source>
        <dbReference type="Proteomes" id="UP001216150"/>
    </source>
</evidence>
<feature type="compositionally biased region" description="Basic and acidic residues" evidence="1">
    <location>
        <begin position="321"/>
        <end position="332"/>
    </location>
</feature>
<keyword evidence="3" id="KW-1185">Reference proteome</keyword>
<protein>
    <submittedName>
        <fullName evidence="2">Uncharacterized protein</fullName>
    </submittedName>
</protein>
<feature type="region of interest" description="Disordered" evidence="1">
    <location>
        <begin position="195"/>
        <end position="214"/>
    </location>
</feature>
<accession>A0AAD6H3I9</accession>
<feature type="compositionally biased region" description="Polar residues" evidence="1">
    <location>
        <begin position="166"/>
        <end position="177"/>
    </location>
</feature>
<feature type="compositionally biased region" description="Polar residues" evidence="1">
    <location>
        <begin position="310"/>
        <end position="320"/>
    </location>
</feature>
<name>A0AAD6H3I9_9EURO</name>
<sequence>MVDMTPNGCVKQSKLEKQRENGDFDSFKEQEFEQFWGQKQRLNKKLLAGESAKVRLSELIDAGVILLGDVWRFRYFFKTAEVPVTVDKEGRIDEIDGARISFTFPTGTRTFLSTTAPGTKKTEVAAESDTRLDVTVTASQEIPAGVSEISTDQKNQVVEHNIKAKQPNTGASENAPDSTEDPDEVIDSAQFSNLASSASEGGAPDRPHDEQNGGSVQVIIVNKTSSPRTADETLKRPTPPSESEPPPKRQRGRPRKQTQENASSSEDVATTPKTPRISVEIMKSNPSPSNEKKIPEQSSENMPSDIEATAPNQPAMTPTSKDQEPDQLEDKITSTTIGLKIGETKQNRLDFDPIDDPISRNELASSPSPRQYHLKSQAPPKKNARSNLNWNNPN</sequence>
<dbReference type="Proteomes" id="UP001216150">
    <property type="component" value="Unassembled WGS sequence"/>
</dbReference>
<reference evidence="2 3" key="1">
    <citation type="journal article" date="2023" name="IMA Fungus">
        <title>Comparative genomic study of the Penicillium genus elucidates a diverse pangenome and 15 lateral gene transfer events.</title>
        <authorList>
            <person name="Petersen C."/>
            <person name="Sorensen T."/>
            <person name="Nielsen M.R."/>
            <person name="Sondergaard T.E."/>
            <person name="Sorensen J.L."/>
            <person name="Fitzpatrick D.A."/>
            <person name="Frisvad J.C."/>
            <person name="Nielsen K.L."/>
        </authorList>
    </citation>
    <scope>NUCLEOTIDE SEQUENCE [LARGE SCALE GENOMIC DNA]</scope>
    <source>
        <strain evidence="2 3">IBT 29057</strain>
    </source>
</reference>
<dbReference type="EMBL" id="JAQJAC010000001">
    <property type="protein sequence ID" value="KAJ5600390.1"/>
    <property type="molecule type" value="Genomic_DNA"/>
</dbReference>
<organism evidence="2 3">
    <name type="scientific">Penicillium hetheringtonii</name>
    <dbReference type="NCBI Taxonomy" id="911720"/>
    <lineage>
        <taxon>Eukaryota</taxon>
        <taxon>Fungi</taxon>
        <taxon>Dikarya</taxon>
        <taxon>Ascomycota</taxon>
        <taxon>Pezizomycotina</taxon>
        <taxon>Eurotiomycetes</taxon>
        <taxon>Eurotiomycetidae</taxon>
        <taxon>Eurotiales</taxon>
        <taxon>Aspergillaceae</taxon>
        <taxon>Penicillium</taxon>
    </lineage>
</organism>
<feature type="compositionally biased region" description="Basic and acidic residues" evidence="1">
    <location>
        <begin position="342"/>
        <end position="351"/>
    </location>
</feature>